<keyword evidence="2" id="KW-1185">Reference proteome</keyword>
<accession>A0A380ALE6</accession>
<dbReference type="AlphaFoldDB" id="A0A380ALE6"/>
<dbReference type="EMBL" id="UGYO01000001">
    <property type="protein sequence ID" value="SUI81903.1"/>
    <property type="molecule type" value="Genomic_DNA"/>
</dbReference>
<reference evidence="1 2" key="1">
    <citation type="submission" date="2018-06" db="EMBL/GenBank/DDBJ databases">
        <authorList>
            <consortium name="Pathogen Informatics"/>
            <person name="Doyle S."/>
        </authorList>
    </citation>
    <scope>NUCLEOTIDE SEQUENCE [LARGE SCALE GENOMIC DNA]</scope>
    <source>
        <strain evidence="1 2">NCTC10738</strain>
    </source>
</reference>
<sequence length="143" mass="16053">MSRLSVLAALPLCFPLMTQAQAAFNAEEKFEPPLVVSYAAQPVNRFNQKLLQAQHQQAPWSQDPEGISRQYSGSAFKFIRISHSHGKTLTYNVSTQEGHPQMLLILALDNNAGDWSVEKAVLSWRCQNKVYFGTDNCSPPHKH</sequence>
<dbReference type="Proteomes" id="UP000254069">
    <property type="component" value="Unassembled WGS sequence"/>
</dbReference>
<protein>
    <submittedName>
        <fullName evidence="1">Uncharacterized protein</fullName>
    </submittedName>
</protein>
<organism evidence="1 2">
    <name type="scientific">Shewanella algae</name>
    <dbReference type="NCBI Taxonomy" id="38313"/>
    <lineage>
        <taxon>Bacteria</taxon>
        <taxon>Pseudomonadati</taxon>
        <taxon>Pseudomonadota</taxon>
        <taxon>Gammaproteobacteria</taxon>
        <taxon>Alteromonadales</taxon>
        <taxon>Shewanellaceae</taxon>
        <taxon>Shewanella</taxon>
    </lineage>
</organism>
<evidence type="ECO:0000313" key="2">
    <source>
        <dbReference type="Proteomes" id="UP000254069"/>
    </source>
</evidence>
<evidence type="ECO:0000313" key="1">
    <source>
        <dbReference type="EMBL" id="SUI81903.1"/>
    </source>
</evidence>
<dbReference type="RefSeq" id="WP_052678787.1">
    <property type="nucleotide sequence ID" value="NZ_AP024617.1"/>
</dbReference>
<proteinExistence type="predicted"/>
<name>A0A380ALE6_9GAMM</name>
<gene>
    <name evidence="1" type="ORF">NCTC10738_02875</name>
</gene>